<dbReference type="NCBIfam" id="NF007123">
    <property type="entry name" value="PRK09564.1"/>
    <property type="match status" value="1"/>
</dbReference>
<dbReference type="PATRIC" id="fig|1286171.3.peg.1624"/>
<evidence type="ECO:0000256" key="4">
    <source>
        <dbReference type="ARBA" id="ARBA00022827"/>
    </source>
</evidence>
<dbReference type="GO" id="GO:0050451">
    <property type="term" value="F:CoA-disulfide reductase (NADPH) activity"/>
    <property type="evidence" value="ECO:0007669"/>
    <property type="project" value="UniProtKB-EC"/>
</dbReference>
<dbReference type="InterPro" id="IPR016156">
    <property type="entry name" value="FAD/NAD-linked_Rdtase_dimer_sf"/>
</dbReference>
<dbReference type="Pfam" id="PF02852">
    <property type="entry name" value="Pyr_redox_dim"/>
    <property type="match status" value="1"/>
</dbReference>
<dbReference type="Gene3D" id="3.50.50.60">
    <property type="entry name" value="FAD/NAD(P)-binding domain"/>
    <property type="match status" value="2"/>
</dbReference>
<dbReference type="PRINTS" id="PR00368">
    <property type="entry name" value="FADPNR"/>
</dbReference>
<dbReference type="EC" id="1.8.1.14" evidence="9"/>
<organism evidence="9 10">
    <name type="scientific">Peptoclostridium acidaminophilum DSM 3953</name>
    <dbReference type="NCBI Taxonomy" id="1286171"/>
    <lineage>
        <taxon>Bacteria</taxon>
        <taxon>Bacillati</taxon>
        <taxon>Bacillota</taxon>
        <taxon>Clostridia</taxon>
        <taxon>Peptostreptococcales</taxon>
        <taxon>Peptoclostridiaceae</taxon>
        <taxon>Peptoclostridium</taxon>
    </lineage>
</organism>
<gene>
    <name evidence="9" type="ORF">EAL2_c16730</name>
</gene>
<feature type="domain" description="FAD/NAD(P)-binding" evidence="8">
    <location>
        <begin position="11"/>
        <end position="317"/>
    </location>
</feature>
<dbReference type="InterPro" id="IPR036188">
    <property type="entry name" value="FAD/NAD-bd_sf"/>
</dbReference>
<evidence type="ECO:0000259" key="7">
    <source>
        <dbReference type="Pfam" id="PF02852"/>
    </source>
</evidence>
<dbReference type="eggNOG" id="COG0446">
    <property type="taxonomic scope" value="Bacteria"/>
</dbReference>
<dbReference type="STRING" id="1286171.EAL2_c16730"/>
<evidence type="ECO:0000313" key="10">
    <source>
        <dbReference type="Proteomes" id="UP000019591"/>
    </source>
</evidence>
<dbReference type="KEGG" id="eac:EAL2_c16730"/>
<dbReference type="PRINTS" id="PR00411">
    <property type="entry name" value="PNDRDTASEI"/>
</dbReference>
<dbReference type="PANTHER" id="PTHR43429:SF1">
    <property type="entry name" value="NAD(P)H SULFUR OXIDOREDUCTASE (COA-DEPENDENT)"/>
    <property type="match status" value="1"/>
</dbReference>
<evidence type="ECO:0000256" key="5">
    <source>
        <dbReference type="ARBA" id="ARBA00023002"/>
    </source>
</evidence>
<protein>
    <submittedName>
        <fullName evidence="9">Coenzyme A disulfide reductase</fullName>
        <ecNumber evidence="9">1.8.1.14</ecNumber>
    </submittedName>
</protein>
<evidence type="ECO:0000256" key="1">
    <source>
        <dbReference type="ARBA" id="ARBA00001974"/>
    </source>
</evidence>
<sequence>MSEVMILSGEKIIVLGGNAAGMSAASKAARMDRSLKITVYQSGNMVSYAPCGLPYYVGGLVADKASLIARTPEKFRESLGIDIRLNCRAVKVIPESKKVVVVDESSGNMIEDWYDKLVIAVGAKPVFPDFPGKGLENVFTVTKIDDAVKIKEALEAESIEDIVIAGSGYIGLEMLENFIRLGKRVRVIDRNNHVLSTFEGEISELIEAEIGKYDNVTLSMGESFEEILGASKVEAVKTDRATYKADMLIMALGIRPDTEFLRETGIGMLPNGAIAIDRKMKSSLEDIYAAGDCAGVYHRILGDNQYIALGTVANKQGRILGENLAGGSREFPGVIGSVVTRIMDLTIARTGIGESAAREKGFNVGTNFIKAKNHAGYYPGASPVYIKLIYETGSGRLLGAQLAGKSGVALRADVFAVAIQAGMTLDEIGYLDLVYAPPFAGVWDAVNIAANSSKNQE</sequence>
<evidence type="ECO:0000256" key="3">
    <source>
        <dbReference type="ARBA" id="ARBA00022630"/>
    </source>
</evidence>
<dbReference type="EMBL" id="CP007452">
    <property type="protein sequence ID" value="AHM56968.1"/>
    <property type="molecule type" value="Genomic_DNA"/>
</dbReference>
<dbReference type="SUPFAM" id="SSF55424">
    <property type="entry name" value="FAD/NAD-linked reductases, dimerisation (C-terminal) domain"/>
    <property type="match status" value="1"/>
</dbReference>
<comment type="cofactor">
    <cofactor evidence="1">
        <name>FAD</name>
        <dbReference type="ChEBI" id="CHEBI:57692"/>
    </cofactor>
</comment>
<feature type="domain" description="Pyridine nucleotide-disulphide oxidoreductase dimerisation" evidence="7">
    <location>
        <begin position="342"/>
        <end position="441"/>
    </location>
</feature>
<keyword evidence="10" id="KW-1185">Reference proteome</keyword>
<dbReference type="InterPro" id="IPR004099">
    <property type="entry name" value="Pyr_nucl-diS_OxRdtase_dimer"/>
</dbReference>
<dbReference type="InterPro" id="IPR050260">
    <property type="entry name" value="FAD-bd_OxRdtase"/>
</dbReference>
<accession>W8TGK5</accession>
<proteinExistence type="inferred from homology"/>
<dbReference type="SUPFAM" id="SSF51905">
    <property type="entry name" value="FAD/NAD(P)-binding domain"/>
    <property type="match status" value="2"/>
</dbReference>
<dbReference type="InterPro" id="IPR023753">
    <property type="entry name" value="FAD/NAD-binding_dom"/>
</dbReference>
<dbReference type="Pfam" id="PF07992">
    <property type="entry name" value="Pyr_redox_2"/>
    <property type="match status" value="1"/>
</dbReference>
<dbReference type="PANTHER" id="PTHR43429">
    <property type="entry name" value="PYRIDINE NUCLEOTIDE-DISULFIDE OXIDOREDUCTASE DOMAIN-CONTAINING"/>
    <property type="match status" value="1"/>
</dbReference>
<keyword evidence="6" id="KW-0676">Redox-active center</keyword>
<comment type="similarity">
    <text evidence="2">Belongs to the class-III pyridine nucleotide-disulfide oxidoreductase family.</text>
</comment>
<dbReference type="HOGENOM" id="CLU_003291_1_2_9"/>
<evidence type="ECO:0000313" key="9">
    <source>
        <dbReference type="EMBL" id="AHM56968.1"/>
    </source>
</evidence>
<dbReference type="AlphaFoldDB" id="W8TGK5"/>
<dbReference type="OrthoDB" id="9802028at2"/>
<name>W8TGK5_PEPAC</name>
<keyword evidence="4" id="KW-0274">FAD</keyword>
<reference evidence="9 10" key="1">
    <citation type="journal article" date="2014" name="Genome Announc.">
        <title>Complete Genome Sequence of Amino Acid-Utilizing Eubacterium acidaminophilum al-2 (DSM 3953).</title>
        <authorList>
            <person name="Poehlein A."/>
            <person name="Andreesen J.R."/>
            <person name="Daniel R."/>
        </authorList>
    </citation>
    <scope>NUCLEOTIDE SEQUENCE [LARGE SCALE GENOMIC DNA]</scope>
    <source>
        <strain evidence="9 10">DSM 3953</strain>
    </source>
</reference>
<dbReference type="Proteomes" id="UP000019591">
    <property type="component" value="Chromosome"/>
</dbReference>
<keyword evidence="3" id="KW-0285">Flavoprotein</keyword>
<evidence type="ECO:0000256" key="2">
    <source>
        <dbReference type="ARBA" id="ARBA00009130"/>
    </source>
</evidence>
<evidence type="ECO:0000256" key="6">
    <source>
        <dbReference type="ARBA" id="ARBA00023284"/>
    </source>
</evidence>
<keyword evidence="5 9" id="KW-0560">Oxidoreductase</keyword>
<evidence type="ECO:0000259" key="8">
    <source>
        <dbReference type="Pfam" id="PF07992"/>
    </source>
</evidence>